<dbReference type="PANTHER" id="PTHR30050:SF4">
    <property type="entry name" value="ATP-BINDING PROTEIN RV3427C IN INSERTION SEQUENCE-RELATED"/>
    <property type="match status" value="1"/>
</dbReference>
<dbReference type="Gene3D" id="1.10.1750.10">
    <property type="match status" value="1"/>
</dbReference>
<dbReference type="CDD" id="cd06571">
    <property type="entry name" value="Bac_DnaA_C"/>
    <property type="match status" value="1"/>
</dbReference>
<dbReference type="InterPro" id="IPR013159">
    <property type="entry name" value="DnaA_C"/>
</dbReference>
<name>A0ABS1ZXB2_9RHOB</name>
<dbReference type="Proteomes" id="UP000809440">
    <property type="component" value="Unassembled WGS sequence"/>
</dbReference>
<evidence type="ECO:0000313" key="2">
    <source>
        <dbReference type="EMBL" id="MBM2418308.1"/>
    </source>
</evidence>
<dbReference type="PANTHER" id="PTHR30050">
    <property type="entry name" value="CHROMOSOMAL REPLICATION INITIATOR PROTEIN DNAA"/>
    <property type="match status" value="1"/>
</dbReference>
<dbReference type="InterPro" id="IPR010921">
    <property type="entry name" value="Trp_repressor/repl_initiator"/>
</dbReference>
<gene>
    <name evidence="2" type="ORF">JQX48_15095</name>
</gene>
<dbReference type="RefSeq" id="WP_171046096.1">
    <property type="nucleotide sequence ID" value="NZ_JAFBWU010000010.1"/>
</dbReference>
<dbReference type="SMART" id="SM00760">
    <property type="entry name" value="Bac_DnaA_C"/>
    <property type="match status" value="1"/>
</dbReference>
<dbReference type="Pfam" id="PF08299">
    <property type="entry name" value="Bac_DnaA_C"/>
    <property type="match status" value="1"/>
</dbReference>
<organism evidence="2 3">
    <name type="scientific">Marivita cryptomonadis</name>
    <dbReference type="NCBI Taxonomy" id="505252"/>
    <lineage>
        <taxon>Bacteria</taxon>
        <taxon>Pseudomonadati</taxon>
        <taxon>Pseudomonadota</taxon>
        <taxon>Alphaproteobacteria</taxon>
        <taxon>Rhodobacterales</taxon>
        <taxon>Roseobacteraceae</taxon>
        <taxon>Marivita</taxon>
    </lineage>
</organism>
<proteinExistence type="predicted"/>
<feature type="domain" description="Chromosomal replication initiator DnaA C-terminal" evidence="1">
    <location>
        <begin position="4"/>
        <end position="73"/>
    </location>
</feature>
<sequence>MMDQERQILEYTAEYYRITVNDLVSSTRRRHIARPRQCAYLLCHELLRRGWSDIARTFGGRHHVTIMDGVQAVADRNDRREQAFLAAARAHFKRQMGF</sequence>
<evidence type="ECO:0000259" key="1">
    <source>
        <dbReference type="SMART" id="SM00760"/>
    </source>
</evidence>
<accession>A0ABS1ZXB2</accession>
<reference evidence="2 3" key="1">
    <citation type="submission" date="2021-01" db="EMBL/GenBank/DDBJ databases">
        <title>Diatom-associated Roseobacters Show Island Model of Population Structure.</title>
        <authorList>
            <person name="Qu L."/>
            <person name="Feng X."/>
            <person name="Chen Y."/>
            <person name="Li L."/>
            <person name="Wang X."/>
            <person name="Hu Z."/>
            <person name="Wang H."/>
            <person name="Luo H."/>
        </authorList>
    </citation>
    <scope>NUCLEOTIDE SEQUENCE [LARGE SCALE GENOMIC DNA]</scope>
    <source>
        <strain evidence="2 3">CC28-63</strain>
    </source>
</reference>
<dbReference type="SUPFAM" id="SSF48295">
    <property type="entry name" value="TrpR-like"/>
    <property type="match status" value="1"/>
</dbReference>
<evidence type="ECO:0000313" key="3">
    <source>
        <dbReference type="Proteomes" id="UP000809440"/>
    </source>
</evidence>
<dbReference type="EMBL" id="JAFBXF010000010">
    <property type="protein sequence ID" value="MBM2418308.1"/>
    <property type="molecule type" value="Genomic_DNA"/>
</dbReference>
<comment type="caution">
    <text evidence="2">The sequence shown here is derived from an EMBL/GenBank/DDBJ whole genome shotgun (WGS) entry which is preliminary data.</text>
</comment>
<keyword evidence="3" id="KW-1185">Reference proteome</keyword>
<protein>
    <recommendedName>
        <fullName evidence="1">Chromosomal replication initiator DnaA C-terminal domain-containing protein</fullName>
    </recommendedName>
</protein>